<sequence length="122" mass="13964">MNQIEINVQSRYVAGQSDVYRDRYAFNYVITIFNRSDEVVTLRQRFWEITDGHGETESVGHPGLVEEQPVLYPGEEYEYNSGSQISTPWGSIEGAYEFENSIGKRFIVGVPKLDFKAGFTLQ</sequence>
<name>A0A5Q3S5R0_9NEIS</name>
<dbReference type="AlphaFoldDB" id="A0A5Q3S5R0"/>
<dbReference type="Proteomes" id="UP000486297">
    <property type="component" value="Unassembled WGS sequence"/>
</dbReference>
<evidence type="ECO:0000313" key="1">
    <source>
        <dbReference type="EMBL" id="MRN38659.1"/>
    </source>
</evidence>
<dbReference type="PANTHER" id="PTHR47191:SF2">
    <property type="entry name" value="OS05G0170800 PROTEIN"/>
    <property type="match status" value="1"/>
</dbReference>
<gene>
    <name evidence="1" type="primary">apaG</name>
    <name evidence="1" type="ORF">GJU80_09260</name>
</gene>
<protein>
    <submittedName>
        <fullName evidence="1">Co2+/Mg2+ efflux protein ApaG</fullName>
    </submittedName>
</protein>
<evidence type="ECO:0000313" key="2">
    <source>
        <dbReference type="Proteomes" id="UP000486297"/>
    </source>
</evidence>
<dbReference type="InterPro" id="IPR050718">
    <property type="entry name" value="ApaG-like"/>
</dbReference>
<dbReference type="NCBIfam" id="NF003967">
    <property type="entry name" value="PRK05461.1"/>
    <property type="match status" value="1"/>
</dbReference>
<dbReference type="EMBL" id="WJXO01000001">
    <property type="protein sequence ID" value="MRN38659.1"/>
    <property type="molecule type" value="Genomic_DNA"/>
</dbReference>
<dbReference type="InterPro" id="IPR036767">
    <property type="entry name" value="ApaG_sf"/>
</dbReference>
<reference evidence="1" key="1">
    <citation type="journal article" name="Emerg. Infect. Dis.">
        <title>Two cases of a newly characterized neisseria species.</title>
        <authorList>
            <person name="Mustapha M."/>
            <person name="Lemos A.P.S."/>
            <person name="Harrison L.H."/>
            <person name="Vantyne D."/>
            <person name="Sacchi C.T."/>
        </authorList>
    </citation>
    <scope>NUCLEOTIDE SEQUENCE</scope>
    <source>
        <strain evidence="1">N.95.16</strain>
    </source>
</reference>
<accession>A0A5Q3S5R0</accession>
<dbReference type="RefSeq" id="WP_095503222.1">
    <property type="nucleotide sequence ID" value="NZ_CP046027.1"/>
</dbReference>
<comment type="caution">
    <text evidence="1">The sequence shown here is derived from an EMBL/GenBank/DDBJ whole genome shotgun (WGS) entry which is preliminary data.</text>
</comment>
<keyword evidence="2" id="KW-1185">Reference proteome</keyword>
<dbReference type="PROSITE" id="PS51087">
    <property type="entry name" value="APAG"/>
    <property type="match status" value="1"/>
</dbReference>
<proteinExistence type="predicted"/>
<dbReference type="SUPFAM" id="SSF110069">
    <property type="entry name" value="ApaG-like"/>
    <property type="match status" value="1"/>
</dbReference>
<dbReference type="Gene3D" id="2.60.40.1470">
    <property type="entry name" value="ApaG domain"/>
    <property type="match status" value="1"/>
</dbReference>
<dbReference type="Pfam" id="PF04379">
    <property type="entry name" value="DUF525"/>
    <property type="match status" value="1"/>
</dbReference>
<dbReference type="PANTHER" id="PTHR47191">
    <property type="entry name" value="OS05G0170800 PROTEIN"/>
    <property type="match status" value="1"/>
</dbReference>
<dbReference type="InterPro" id="IPR007474">
    <property type="entry name" value="ApaG_domain"/>
</dbReference>
<organism evidence="1 2">
    <name type="scientific">Neisseria brasiliensis</name>
    <dbReference type="NCBI Taxonomy" id="2666100"/>
    <lineage>
        <taxon>Bacteria</taxon>
        <taxon>Pseudomonadati</taxon>
        <taxon>Pseudomonadota</taxon>
        <taxon>Betaproteobacteria</taxon>
        <taxon>Neisseriales</taxon>
        <taxon>Neisseriaceae</taxon>
        <taxon>Neisseria</taxon>
    </lineage>
</organism>